<dbReference type="EMBL" id="MK521630">
    <property type="protein sequence ID" value="QEL51137.1"/>
    <property type="molecule type" value="Genomic_DNA"/>
</dbReference>
<reference evidence="2" key="1">
    <citation type="submission" date="2019-02" db="EMBL/GenBank/DDBJ databases">
        <title>Reproduction in Letharia: insights from genomic and population analyses of the mating-type locus.</title>
        <authorList>
            <person name="Tuovinen V."/>
            <person name="Ament-Velasquez S.L."/>
            <person name="Bergstrom L."/>
            <person name="Spribille T."/>
            <person name="Vanderpool D."/>
            <person name="Nascimbene J."/>
            <person name="Yamamoto Y."/>
            <person name="Thor G."/>
            <person name="Johannesson H."/>
        </authorList>
    </citation>
    <scope>NUCLEOTIDE SEQUENCE</scope>
    <source>
        <strain evidence="2">0602M</strain>
    </source>
</reference>
<organism evidence="2">
    <name type="scientific">Letharia lupina</name>
    <dbReference type="NCBI Taxonomy" id="560253"/>
    <lineage>
        <taxon>Eukaryota</taxon>
        <taxon>Fungi</taxon>
        <taxon>Dikarya</taxon>
        <taxon>Ascomycota</taxon>
        <taxon>Pezizomycotina</taxon>
        <taxon>Lecanoromycetes</taxon>
        <taxon>OSLEUM clade</taxon>
        <taxon>Lecanoromycetidae</taxon>
        <taxon>Lecanorales</taxon>
        <taxon>Lecanorineae</taxon>
        <taxon>Parmeliaceae</taxon>
        <taxon>Letharia</taxon>
    </lineage>
</organism>
<dbReference type="AlphaFoldDB" id="A0A7G3WA00"/>
<protein>
    <submittedName>
        <fullName evidence="2">Uncharacterized protein</fullName>
    </submittedName>
</protein>
<feature type="transmembrane region" description="Helical" evidence="1">
    <location>
        <begin position="97"/>
        <end position="117"/>
    </location>
</feature>
<keyword evidence="1" id="KW-1133">Transmembrane helix</keyword>
<accession>A0A7G3WA00</accession>
<name>A0A7G3WA00_9LECA</name>
<evidence type="ECO:0000256" key="1">
    <source>
        <dbReference type="SAM" id="Phobius"/>
    </source>
</evidence>
<proteinExistence type="predicted"/>
<sequence>MSLSHGELQRFRSVNRNMDHRSSCDLCGSFVSTFPLRSGAREGRYSGQRQFDLRKCSLNTLLESEHGFLLHRNSVSLPPCPVMIPLPYRRKNMTSCLGIYLWVLAVGYVVVTAPVSAHTAHHRPYYSTYLSNCPSSLSFACMEAHVLYTVTTSIAN</sequence>
<keyword evidence="1" id="KW-0472">Membrane</keyword>
<keyword evidence="1" id="KW-0812">Transmembrane</keyword>
<evidence type="ECO:0000313" key="2">
    <source>
        <dbReference type="EMBL" id="QEL51137.1"/>
    </source>
</evidence>
<gene>
    <name evidence="2" type="primary">lorf</name>
</gene>